<proteinExistence type="predicted"/>
<accession>A0A6D2L849</accession>
<evidence type="ECO:0000313" key="2">
    <source>
        <dbReference type="EMBL" id="CAA7060767.1"/>
    </source>
</evidence>
<name>A0A6D2L849_9BRAS</name>
<dbReference type="Proteomes" id="UP000467841">
    <property type="component" value="Unassembled WGS sequence"/>
</dbReference>
<evidence type="ECO:0000256" key="1">
    <source>
        <dbReference type="SAM" id="MobiDB-lite"/>
    </source>
</evidence>
<organism evidence="2 3">
    <name type="scientific">Microthlaspi erraticum</name>
    <dbReference type="NCBI Taxonomy" id="1685480"/>
    <lineage>
        <taxon>Eukaryota</taxon>
        <taxon>Viridiplantae</taxon>
        <taxon>Streptophyta</taxon>
        <taxon>Embryophyta</taxon>
        <taxon>Tracheophyta</taxon>
        <taxon>Spermatophyta</taxon>
        <taxon>Magnoliopsida</taxon>
        <taxon>eudicotyledons</taxon>
        <taxon>Gunneridae</taxon>
        <taxon>Pentapetalae</taxon>
        <taxon>rosids</taxon>
        <taxon>malvids</taxon>
        <taxon>Brassicales</taxon>
        <taxon>Brassicaceae</taxon>
        <taxon>Coluteocarpeae</taxon>
        <taxon>Microthlaspi</taxon>
    </lineage>
</organism>
<reference evidence="2" key="1">
    <citation type="submission" date="2020-01" db="EMBL/GenBank/DDBJ databases">
        <authorList>
            <person name="Mishra B."/>
        </authorList>
    </citation>
    <scope>NUCLEOTIDE SEQUENCE [LARGE SCALE GENOMIC DNA]</scope>
</reference>
<feature type="region of interest" description="Disordered" evidence="1">
    <location>
        <begin position="1"/>
        <end position="62"/>
    </location>
</feature>
<dbReference type="EMBL" id="CACVBM020001832">
    <property type="protein sequence ID" value="CAA7060767.1"/>
    <property type="molecule type" value="Genomic_DNA"/>
</dbReference>
<evidence type="ECO:0000313" key="3">
    <source>
        <dbReference type="Proteomes" id="UP000467841"/>
    </source>
</evidence>
<sequence>MDGYGNGDLSKEIRGDQWKRSLQGDNVKTKGGECDTPYQDLKHPKGRDGKINTLGLEDKDVGSNPEITTKTWIKTGSRTIEQN</sequence>
<feature type="compositionally biased region" description="Basic and acidic residues" evidence="1">
    <location>
        <begin position="40"/>
        <end position="61"/>
    </location>
</feature>
<comment type="caution">
    <text evidence="2">The sequence shown here is derived from an EMBL/GenBank/DDBJ whole genome shotgun (WGS) entry which is preliminary data.</text>
</comment>
<gene>
    <name evidence="2" type="ORF">MERR_LOCUS48003</name>
</gene>
<dbReference type="AlphaFoldDB" id="A0A6D2L849"/>
<protein>
    <submittedName>
        <fullName evidence="2">Uncharacterized protein</fullName>
    </submittedName>
</protein>
<feature type="compositionally biased region" description="Basic and acidic residues" evidence="1">
    <location>
        <begin position="9"/>
        <end position="19"/>
    </location>
</feature>
<keyword evidence="3" id="KW-1185">Reference proteome</keyword>